<dbReference type="Proteomes" id="UP000235005">
    <property type="component" value="Unassembled WGS sequence"/>
</dbReference>
<dbReference type="PROSITE" id="PS51257">
    <property type="entry name" value="PROKAR_LIPOPROTEIN"/>
    <property type="match status" value="1"/>
</dbReference>
<dbReference type="EMBL" id="PKUS01000007">
    <property type="protein sequence ID" value="PLW69359.1"/>
    <property type="molecule type" value="Genomic_DNA"/>
</dbReference>
<keyword evidence="2" id="KW-1185">Reference proteome</keyword>
<proteinExistence type="predicted"/>
<accession>A0A2N5X4D7</accession>
<dbReference type="RefSeq" id="WP_076000921.1">
    <property type="nucleotide sequence ID" value="NZ_PKUS01000007.1"/>
</dbReference>
<evidence type="ECO:0000313" key="1">
    <source>
        <dbReference type="EMBL" id="PLW69359.1"/>
    </source>
</evidence>
<comment type="caution">
    <text evidence="1">The sequence shown here is derived from an EMBL/GenBank/DDBJ whole genome shotgun (WGS) entry which is preliminary data.</text>
</comment>
<protein>
    <recommendedName>
        <fullName evidence="3">Glycine zipper domain-containing protein</fullName>
    </recommendedName>
</protein>
<dbReference type="OrthoDB" id="9828646at2"/>
<name>A0A2N5X4D7_9GAMM</name>
<organism evidence="1 2">
    <name type="scientific">Pseudohalioglobus lutimaris</name>
    <dbReference type="NCBI Taxonomy" id="1737061"/>
    <lineage>
        <taxon>Bacteria</taxon>
        <taxon>Pseudomonadati</taxon>
        <taxon>Pseudomonadota</taxon>
        <taxon>Gammaproteobacteria</taxon>
        <taxon>Cellvibrionales</taxon>
        <taxon>Halieaceae</taxon>
        <taxon>Pseudohalioglobus</taxon>
    </lineage>
</organism>
<dbReference type="AlphaFoldDB" id="A0A2N5X4D7"/>
<evidence type="ECO:0000313" key="2">
    <source>
        <dbReference type="Proteomes" id="UP000235005"/>
    </source>
</evidence>
<sequence>MYLVLQRLLLTATLAVGITACSTESTRGAAQGAAGGAAVGAIGGMVSALVFGGSVSDAAARGAVWGGSTGAVTGGIHGAKKGESAREAESRRVAAEMEKLRSKIGDDAYRGLEALARCKHSVAVAYAEAAQTNKNYDYALSGYWLEVMSVAETDGESAAEAMLPELVERDSKLTSVGQARVLLVEVIGDLEDVREESGTDRTCSA</sequence>
<reference evidence="1 2" key="1">
    <citation type="submission" date="2018-01" db="EMBL/GenBank/DDBJ databases">
        <title>The draft genome sequence of Halioglobus lutimaris HF004.</title>
        <authorList>
            <person name="Du Z.-J."/>
            <person name="Shi M.-J."/>
        </authorList>
    </citation>
    <scope>NUCLEOTIDE SEQUENCE [LARGE SCALE GENOMIC DNA]</scope>
    <source>
        <strain evidence="1 2">HF004</strain>
    </source>
</reference>
<gene>
    <name evidence="1" type="ORF">C0039_07440</name>
</gene>
<evidence type="ECO:0008006" key="3">
    <source>
        <dbReference type="Google" id="ProtNLM"/>
    </source>
</evidence>